<dbReference type="PROSITE" id="PS50181">
    <property type="entry name" value="FBOX"/>
    <property type="match status" value="1"/>
</dbReference>
<dbReference type="InterPro" id="IPR036047">
    <property type="entry name" value="F-box-like_dom_sf"/>
</dbReference>
<evidence type="ECO:0000313" key="3">
    <source>
        <dbReference type="Proteomes" id="UP000027195"/>
    </source>
</evidence>
<organism evidence="2 3">
    <name type="scientific">Botryobasidium botryosum (strain FD-172 SS1)</name>
    <dbReference type="NCBI Taxonomy" id="930990"/>
    <lineage>
        <taxon>Eukaryota</taxon>
        <taxon>Fungi</taxon>
        <taxon>Dikarya</taxon>
        <taxon>Basidiomycota</taxon>
        <taxon>Agaricomycotina</taxon>
        <taxon>Agaricomycetes</taxon>
        <taxon>Cantharellales</taxon>
        <taxon>Botryobasidiaceae</taxon>
        <taxon>Botryobasidium</taxon>
    </lineage>
</organism>
<dbReference type="Gene3D" id="3.80.10.10">
    <property type="entry name" value="Ribonuclease Inhibitor"/>
    <property type="match status" value="2"/>
</dbReference>
<dbReference type="PANTHER" id="PTHR38926">
    <property type="entry name" value="F-BOX DOMAIN CONTAINING PROTEIN, EXPRESSED"/>
    <property type="match status" value="1"/>
</dbReference>
<keyword evidence="3" id="KW-1185">Reference proteome</keyword>
<reference evidence="3" key="1">
    <citation type="journal article" date="2014" name="Proc. Natl. Acad. Sci. U.S.A.">
        <title>Extensive sampling of basidiomycete genomes demonstrates inadequacy of the white-rot/brown-rot paradigm for wood decay fungi.</title>
        <authorList>
            <person name="Riley R."/>
            <person name="Salamov A.A."/>
            <person name="Brown D.W."/>
            <person name="Nagy L.G."/>
            <person name="Floudas D."/>
            <person name="Held B.W."/>
            <person name="Levasseur A."/>
            <person name="Lombard V."/>
            <person name="Morin E."/>
            <person name="Otillar R."/>
            <person name="Lindquist E.A."/>
            <person name="Sun H."/>
            <person name="LaButti K.M."/>
            <person name="Schmutz J."/>
            <person name="Jabbour D."/>
            <person name="Luo H."/>
            <person name="Baker S.E."/>
            <person name="Pisabarro A.G."/>
            <person name="Walton J.D."/>
            <person name="Blanchette R.A."/>
            <person name="Henrissat B."/>
            <person name="Martin F."/>
            <person name="Cullen D."/>
            <person name="Hibbett D.S."/>
            <person name="Grigoriev I.V."/>
        </authorList>
    </citation>
    <scope>NUCLEOTIDE SEQUENCE [LARGE SCALE GENOMIC DNA]</scope>
    <source>
        <strain evidence="3">FD-172 SS1</strain>
    </source>
</reference>
<gene>
    <name evidence="2" type="ORF">BOTBODRAFT_190754</name>
</gene>
<dbReference type="Proteomes" id="UP000027195">
    <property type="component" value="Unassembled WGS sequence"/>
</dbReference>
<dbReference type="InterPro" id="IPR032675">
    <property type="entry name" value="LRR_dom_sf"/>
</dbReference>
<dbReference type="PANTHER" id="PTHR38926:SF5">
    <property type="entry name" value="F-BOX AND LEUCINE-RICH REPEAT PROTEIN 6"/>
    <property type="match status" value="1"/>
</dbReference>
<dbReference type="InParanoid" id="A0A067M341"/>
<protein>
    <recommendedName>
        <fullName evidence="1">F-box domain-containing protein</fullName>
    </recommendedName>
</protein>
<dbReference type="Gene3D" id="1.20.1280.50">
    <property type="match status" value="1"/>
</dbReference>
<dbReference type="AlphaFoldDB" id="A0A067M341"/>
<dbReference type="HOGENOM" id="CLU_024199_1_1_1"/>
<dbReference type="EMBL" id="KL198072">
    <property type="protein sequence ID" value="KDQ09969.1"/>
    <property type="molecule type" value="Genomic_DNA"/>
</dbReference>
<dbReference type="OrthoDB" id="3172239at2759"/>
<name>A0A067M341_BOTB1</name>
<dbReference type="STRING" id="930990.A0A067M341"/>
<dbReference type="Pfam" id="PF12937">
    <property type="entry name" value="F-box-like"/>
    <property type="match status" value="1"/>
</dbReference>
<dbReference type="SUPFAM" id="SSF52047">
    <property type="entry name" value="RNI-like"/>
    <property type="match status" value="1"/>
</dbReference>
<evidence type="ECO:0000313" key="2">
    <source>
        <dbReference type="EMBL" id="KDQ09969.1"/>
    </source>
</evidence>
<dbReference type="SUPFAM" id="SSF81383">
    <property type="entry name" value="F-box domain"/>
    <property type="match status" value="1"/>
</dbReference>
<feature type="domain" description="F-box" evidence="1">
    <location>
        <begin position="78"/>
        <end position="135"/>
    </location>
</feature>
<accession>A0A067M341</accession>
<dbReference type="InterPro" id="IPR001810">
    <property type="entry name" value="F-box_dom"/>
</dbReference>
<proteinExistence type="predicted"/>
<sequence length="554" mass="63295">MHLVMLPRLMQMLIDEIRGMHISEQNTDADSALLYENQMKQDRATIDRETKIIELAVDAVQAYASQLLLGLRQCRNRTAPIHRLPHEILSEIFQLADDRESFTTMWRDPHFHRVAGVSRLWRQVVRESPRLWKRIFPLSGALVDRFIGQSRQVPLEISFDHPTKEPSAGLLDYLLRVGPQSHRWRSCHLQGTPDALEPFLRAPAPMLEILDLGRSGSSALSFSHPALFAGHTPRLRELSLRGIHVPLDSSIYAGLTSLRLFRIQYTQPNSIHQLISILHSCPLLRKLDLSHIKFSFPHDALDGLPTQPVVELRRLEKLKFSQIPMAWAVHHILSRLSAPSALELDLELDLGQSLDEVLPQYLESQPYLQNLLAMHELEIVCRPQGNYWCRLMGKSSESERRVLAADMEVRGLQRMFSNLGNIFPLPLEKLFLSGFHFDNEGITTAFAEFLARHPRIKEISFSNCSGEFISTLKFTPTRKLCPLLQGLTINGCDKLPEETLLRLIESRVEMDVTHIEAAHVEGPSRLQFFKTSGYLNLSAVSALRKYLKVECRSW</sequence>
<evidence type="ECO:0000259" key="1">
    <source>
        <dbReference type="PROSITE" id="PS50181"/>
    </source>
</evidence>